<proteinExistence type="inferred from homology"/>
<evidence type="ECO:0000313" key="7">
    <source>
        <dbReference type="Proteomes" id="UP000245768"/>
    </source>
</evidence>
<feature type="compositionally biased region" description="Polar residues" evidence="4">
    <location>
        <begin position="36"/>
        <end position="46"/>
    </location>
</feature>
<dbReference type="InterPro" id="IPR032466">
    <property type="entry name" value="Metal_Hydrolase"/>
</dbReference>
<dbReference type="GeneID" id="37041170"/>
<dbReference type="RefSeq" id="XP_025377868.1">
    <property type="nucleotide sequence ID" value="XM_025519254.1"/>
</dbReference>
<feature type="region of interest" description="Disordered" evidence="4">
    <location>
        <begin position="36"/>
        <end position="60"/>
    </location>
</feature>
<keyword evidence="6" id="KW-0378">Hydrolase</keyword>
<dbReference type="GO" id="GO:0005829">
    <property type="term" value="C:cytosol"/>
    <property type="evidence" value="ECO:0007669"/>
    <property type="project" value="TreeGrafter"/>
</dbReference>
<dbReference type="GO" id="GO:0016787">
    <property type="term" value="F:hydrolase activity"/>
    <property type="evidence" value="ECO:0007669"/>
    <property type="project" value="UniProtKB-KW"/>
</dbReference>
<dbReference type="Gene3D" id="3.20.20.140">
    <property type="entry name" value="Metal-dependent hydrolases"/>
    <property type="match status" value="1"/>
</dbReference>
<dbReference type="Proteomes" id="UP000245768">
    <property type="component" value="Unassembled WGS sequence"/>
</dbReference>
<comment type="similarity">
    <text evidence="3">Belongs to the metallo-dependent hydrolases superfamily.</text>
</comment>
<protein>
    <submittedName>
        <fullName evidence="6">Amidohydrolase 2</fullName>
    </submittedName>
</protein>
<dbReference type="AlphaFoldDB" id="A0A316YMA1"/>
<evidence type="ECO:0000256" key="1">
    <source>
        <dbReference type="ARBA" id="ARBA00022793"/>
    </source>
</evidence>
<keyword evidence="1 3" id="KW-0210">Decarboxylase</keyword>
<dbReference type="InParanoid" id="A0A316YMA1"/>
<keyword evidence="2 3" id="KW-0456">Lyase</keyword>
<dbReference type="GO" id="GO:0016831">
    <property type="term" value="F:carboxy-lyase activity"/>
    <property type="evidence" value="ECO:0007669"/>
    <property type="project" value="UniProtKB-KW"/>
</dbReference>
<dbReference type="PANTHER" id="PTHR21240">
    <property type="entry name" value="2-AMINO-3-CARBOXYLMUCONATE-6-SEMIALDEHYDE DECARBOXYLASE"/>
    <property type="match status" value="1"/>
</dbReference>
<keyword evidence="7" id="KW-1185">Reference proteome</keyword>
<evidence type="ECO:0000256" key="3">
    <source>
        <dbReference type="RuleBase" id="RU366045"/>
    </source>
</evidence>
<dbReference type="GO" id="GO:0019748">
    <property type="term" value="P:secondary metabolic process"/>
    <property type="evidence" value="ECO:0007669"/>
    <property type="project" value="TreeGrafter"/>
</dbReference>
<dbReference type="SUPFAM" id="SSF51556">
    <property type="entry name" value="Metallo-dependent hydrolases"/>
    <property type="match status" value="1"/>
</dbReference>
<name>A0A316YMA1_9BASI</name>
<dbReference type="InterPro" id="IPR006680">
    <property type="entry name" value="Amidohydro-rel"/>
</dbReference>
<reference evidence="6 7" key="1">
    <citation type="journal article" date="2018" name="Mol. Biol. Evol.">
        <title>Broad Genomic Sampling Reveals a Smut Pathogenic Ancestry of the Fungal Clade Ustilaginomycotina.</title>
        <authorList>
            <person name="Kijpornyongpan T."/>
            <person name="Mondo S.J."/>
            <person name="Barry K."/>
            <person name="Sandor L."/>
            <person name="Lee J."/>
            <person name="Lipzen A."/>
            <person name="Pangilinan J."/>
            <person name="LaButti K."/>
            <person name="Hainaut M."/>
            <person name="Henrissat B."/>
            <person name="Grigoriev I.V."/>
            <person name="Spatafora J.W."/>
            <person name="Aime M.C."/>
        </authorList>
    </citation>
    <scope>NUCLEOTIDE SEQUENCE [LARGE SCALE GENOMIC DNA]</scope>
    <source>
        <strain evidence="6 7">MCA 4198</strain>
    </source>
</reference>
<dbReference type="STRING" id="215250.A0A316YMA1"/>
<dbReference type="Pfam" id="PF04909">
    <property type="entry name" value="Amidohydro_2"/>
    <property type="match status" value="1"/>
</dbReference>
<accession>A0A316YMA1</accession>
<gene>
    <name evidence="6" type="ORF">FA10DRAFT_241544</name>
</gene>
<dbReference type="EMBL" id="KZ819636">
    <property type="protein sequence ID" value="PWN90670.1"/>
    <property type="molecule type" value="Genomic_DNA"/>
</dbReference>
<feature type="domain" description="Amidohydrolase-related" evidence="5">
    <location>
        <begin position="166"/>
        <end position="336"/>
    </location>
</feature>
<organism evidence="6 7">
    <name type="scientific">Acaromyces ingoldii</name>
    <dbReference type="NCBI Taxonomy" id="215250"/>
    <lineage>
        <taxon>Eukaryota</taxon>
        <taxon>Fungi</taxon>
        <taxon>Dikarya</taxon>
        <taxon>Basidiomycota</taxon>
        <taxon>Ustilaginomycotina</taxon>
        <taxon>Exobasidiomycetes</taxon>
        <taxon>Exobasidiales</taxon>
        <taxon>Cryptobasidiaceae</taxon>
        <taxon>Acaromyces</taxon>
    </lineage>
</organism>
<evidence type="ECO:0000256" key="2">
    <source>
        <dbReference type="ARBA" id="ARBA00023239"/>
    </source>
</evidence>
<evidence type="ECO:0000259" key="5">
    <source>
        <dbReference type="Pfam" id="PF04909"/>
    </source>
</evidence>
<dbReference type="PANTHER" id="PTHR21240:SF28">
    <property type="entry name" value="ISO-OROTATE DECARBOXYLASE (EUROFUNG)"/>
    <property type="match status" value="1"/>
</dbReference>
<sequence>MRVTGSVARGLLVDVHSHIYTPRLVELLRRRASPPCISSTDGQETLRTSRDSGEGKGSAFGPQFWQRSNKVAFMDRHRIDASIVSVADPCLDFLPPEEAVEAARVINEELESWCLPPASSSDSEDMPSSVFSAGDARTAFRAAVPNSSRIRAFGVLPFANEAVPVAAVTSQLEAIHKSTSLRGAVLSTKGLGKGLDDERLEPLWECAERLEQPLFVHPHGDGTAPTSSADGGLFGLRSSGATLPLALGLPFETAAAAARLIVSGVLDRYPRLKLILAHSGGALPMLSSRLAWCVSQEADIRARLKHDVRYYLGQLYFDALCYGPEELELAVKIVGRAHKHRRGGPGIYGTPKRGSQEEQEEITAGARRFLFGTDHPFFPPLASESSESSAEAPIWQSASTNLQALHAVASFTAHERDLIAGSNASTLFGFS</sequence>
<dbReference type="OrthoDB" id="191270at2759"/>
<evidence type="ECO:0000313" key="6">
    <source>
        <dbReference type="EMBL" id="PWN90670.1"/>
    </source>
</evidence>
<dbReference type="InterPro" id="IPR032465">
    <property type="entry name" value="ACMSD"/>
</dbReference>
<evidence type="ECO:0000256" key="4">
    <source>
        <dbReference type="SAM" id="MobiDB-lite"/>
    </source>
</evidence>